<sequence>MEIFFFSLLKHLAQVRCFNKWKDSNCIISKLINNVSTTRKGTWDKESKILNDKLNNISSFSKKIMEFIWDRDINNDKMIKAKTYKMNNFENSRNYLKPNLEFPEYIKGFRWILRRARCGYKIDARVAKAAKMNNNSCPNCCSCCFHCDNSLFNSLVVTSDNFSVDNRINNIVKGYKSSDKIRINSISNIDILGNRKIVNRYRIYIFLIGGREHGFNKINNNCSYKKEWECLFKCQTESVVCKKKQHILFNKKFKTNLSRNVNADNSVGQPSKANADPISDPSGIG</sequence>
<evidence type="ECO:0000256" key="1">
    <source>
        <dbReference type="SAM" id="MobiDB-lite"/>
    </source>
</evidence>
<name>A0A1Y1VQK3_9FUNG</name>
<evidence type="ECO:0000313" key="3">
    <source>
        <dbReference type="Proteomes" id="UP000193944"/>
    </source>
</evidence>
<evidence type="ECO:0000313" key="2">
    <source>
        <dbReference type="EMBL" id="ORX63325.1"/>
    </source>
</evidence>
<comment type="caution">
    <text evidence="2">The sequence shown here is derived from an EMBL/GenBank/DDBJ whole genome shotgun (WGS) entry which is preliminary data.</text>
</comment>
<organism evidence="2 3">
    <name type="scientific">Anaeromyces robustus</name>
    <dbReference type="NCBI Taxonomy" id="1754192"/>
    <lineage>
        <taxon>Eukaryota</taxon>
        <taxon>Fungi</taxon>
        <taxon>Fungi incertae sedis</taxon>
        <taxon>Chytridiomycota</taxon>
        <taxon>Chytridiomycota incertae sedis</taxon>
        <taxon>Neocallimastigomycetes</taxon>
        <taxon>Neocallimastigales</taxon>
        <taxon>Neocallimastigaceae</taxon>
        <taxon>Anaeromyces</taxon>
    </lineage>
</organism>
<accession>A0A1Y1VQK3</accession>
<dbReference type="Proteomes" id="UP000193944">
    <property type="component" value="Unassembled WGS sequence"/>
</dbReference>
<feature type="compositionally biased region" description="Polar residues" evidence="1">
    <location>
        <begin position="261"/>
        <end position="272"/>
    </location>
</feature>
<protein>
    <submittedName>
        <fullName evidence="2">Uncharacterized protein</fullName>
    </submittedName>
</protein>
<dbReference type="OrthoDB" id="2174740at2759"/>
<reference evidence="2 3" key="1">
    <citation type="submission" date="2016-08" db="EMBL/GenBank/DDBJ databases">
        <title>A Parts List for Fungal Cellulosomes Revealed by Comparative Genomics.</title>
        <authorList>
            <consortium name="DOE Joint Genome Institute"/>
            <person name="Haitjema C.H."/>
            <person name="Gilmore S.P."/>
            <person name="Henske J.K."/>
            <person name="Solomon K.V."/>
            <person name="De Groot R."/>
            <person name="Kuo A."/>
            <person name="Mondo S.J."/>
            <person name="Salamov A.A."/>
            <person name="Labutti K."/>
            <person name="Zhao Z."/>
            <person name="Chiniquy J."/>
            <person name="Barry K."/>
            <person name="Brewer H.M."/>
            <person name="Purvine S.O."/>
            <person name="Wright A.T."/>
            <person name="Boxma B."/>
            <person name="Van Alen T."/>
            <person name="Hackstein J.H."/>
            <person name="Baker S.E."/>
            <person name="Grigoriev I.V."/>
            <person name="O'Malley M.A."/>
        </authorList>
    </citation>
    <scope>NUCLEOTIDE SEQUENCE [LARGE SCALE GENOMIC DNA]</scope>
    <source>
        <strain evidence="2 3">S4</strain>
    </source>
</reference>
<dbReference type="EMBL" id="MCFG01000652">
    <property type="protein sequence ID" value="ORX63325.1"/>
    <property type="molecule type" value="Genomic_DNA"/>
</dbReference>
<gene>
    <name evidence="2" type="ORF">BCR32DRAFT_287845</name>
</gene>
<feature type="region of interest" description="Disordered" evidence="1">
    <location>
        <begin position="261"/>
        <end position="285"/>
    </location>
</feature>
<reference evidence="2 3" key="2">
    <citation type="submission" date="2016-08" db="EMBL/GenBank/DDBJ databases">
        <title>Pervasive Adenine N6-methylation of Active Genes in Fungi.</title>
        <authorList>
            <consortium name="DOE Joint Genome Institute"/>
            <person name="Mondo S.J."/>
            <person name="Dannebaum R.O."/>
            <person name="Kuo R.C."/>
            <person name="Labutti K."/>
            <person name="Haridas S."/>
            <person name="Kuo A."/>
            <person name="Salamov A."/>
            <person name="Ahrendt S.R."/>
            <person name="Lipzen A."/>
            <person name="Sullivan W."/>
            <person name="Andreopoulos W.B."/>
            <person name="Clum A."/>
            <person name="Lindquist E."/>
            <person name="Daum C."/>
            <person name="Ramamoorthy G.K."/>
            <person name="Gryganskyi A."/>
            <person name="Culley D."/>
            <person name="Magnuson J.K."/>
            <person name="James T.Y."/>
            <person name="O'Malley M.A."/>
            <person name="Stajich J.E."/>
            <person name="Spatafora J.W."/>
            <person name="Visel A."/>
            <person name="Grigoriev I.V."/>
        </authorList>
    </citation>
    <scope>NUCLEOTIDE SEQUENCE [LARGE SCALE GENOMIC DNA]</scope>
    <source>
        <strain evidence="2 3">S4</strain>
    </source>
</reference>
<proteinExistence type="predicted"/>
<keyword evidence="3" id="KW-1185">Reference proteome</keyword>
<dbReference type="AlphaFoldDB" id="A0A1Y1VQK3"/>